<dbReference type="EMBL" id="JAEPBG010000005">
    <property type="protein sequence ID" value="MBK4735684.1"/>
    <property type="molecule type" value="Genomic_DNA"/>
</dbReference>
<dbReference type="PANTHER" id="PTHR30531:SF14">
    <property type="entry name" value="SURFACE PRESENTATION OF ANTIGENS PROTEIN SPAS"/>
    <property type="match status" value="1"/>
</dbReference>
<dbReference type="InterPro" id="IPR006135">
    <property type="entry name" value="T3SS_substrate_exporter"/>
</dbReference>
<feature type="transmembrane region" description="Helical" evidence="2">
    <location>
        <begin position="59"/>
        <end position="85"/>
    </location>
</feature>
<evidence type="ECO:0000256" key="1">
    <source>
        <dbReference type="ARBA" id="ARBA00010690"/>
    </source>
</evidence>
<evidence type="ECO:0000313" key="3">
    <source>
        <dbReference type="EMBL" id="MBK4735684.1"/>
    </source>
</evidence>
<dbReference type="Gene3D" id="3.40.1690.10">
    <property type="entry name" value="secretion proteins EscU"/>
    <property type="match status" value="1"/>
</dbReference>
<gene>
    <name evidence="3" type="ORF">JJB74_13760</name>
</gene>
<reference evidence="3" key="1">
    <citation type="submission" date="2021-01" db="EMBL/GenBank/DDBJ databases">
        <title>Genome sequence of strain Noviherbaspirillum sp. DKR-6.</title>
        <authorList>
            <person name="Chaudhary D.K."/>
        </authorList>
    </citation>
    <scope>NUCLEOTIDE SEQUENCE</scope>
    <source>
        <strain evidence="3">DKR-6</strain>
    </source>
</reference>
<proteinExistence type="inferred from homology"/>
<comment type="similarity">
    <text evidence="1">Belongs to the type III secretion exporter family.</text>
</comment>
<keyword evidence="2" id="KW-0472">Membrane</keyword>
<evidence type="ECO:0000256" key="2">
    <source>
        <dbReference type="SAM" id="Phobius"/>
    </source>
</evidence>
<feature type="transmembrane region" description="Helical" evidence="2">
    <location>
        <begin position="30"/>
        <end position="47"/>
    </location>
</feature>
<evidence type="ECO:0000313" key="4">
    <source>
        <dbReference type="Proteomes" id="UP000622890"/>
    </source>
</evidence>
<feature type="transmembrane region" description="Helical" evidence="2">
    <location>
        <begin position="182"/>
        <end position="209"/>
    </location>
</feature>
<dbReference type="GO" id="GO:0009306">
    <property type="term" value="P:protein secretion"/>
    <property type="evidence" value="ECO:0007669"/>
    <property type="project" value="InterPro"/>
</dbReference>
<keyword evidence="2" id="KW-0812">Transmembrane</keyword>
<dbReference type="AlphaFoldDB" id="A0A934W8D0"/>
<dbReference type="Pfam" id="PF01312">
    <property type="entry name" value="Bac_export_2"/>
    <property type="match status" value="1"/>
</dbReference>
<organism evidence="3 4">
    <name type="scientific">Noviherbaspirillum pedocola</name>
    <dbReference type="NCBI Taxonomy" id="2801341"/>
    <lineage>
        <taxon>Bacteria</taxon>
        <taxon>Pseudomonadati</taxon>
        <taxon>Pseudomonadota</taxon>
        <taxon>Betaproteobacteria</taxon>
        <taxon>Burkholderiales</taxon>
        <taxon>Oxalobacteraceae</taxon>
        <taxon>Noviherbaspirillum</taxon>
    </lineage>
</organism>
<feature type="transmembrane region" description="Helical" evidence="2">
    <location>
        <begin position="91"/>
        <end position="119"/>
    </location>
</feature>
<protein>
    <submittedName>
        <fullName evidence="3">EscU/YscU/HrcU family type III secretion system export apparatus switch protein</fullName>
    </submittedName>
</protein>
<keyword evidence="4" id="KW-1185">Reference proteome</keyword>
<keyword evidence="2" id="KW-1133">Transmembrane helix</keyword>
<sequence length="363" mass="40773">MAEEDQQRSEKATPWKLDQARKKGSVPKGMDLNAFAALSVLTVFLYFKGPRLLETGSRLFAAALEVAAGTGLTRAAGAYAVTLFFQGLRPWAAMFVALIVIGILASLAQTGPVLSFHPIKPDFTRLNPAQGMKRFFNVKLLFDSLRAVLKAALLSTVIFVFLRHALPDLLRLSLSDVRSYPLQALHLLLRLLFYCLLALLPIVLLDIALSRRDFMKRMMMSHREILDEHKQREGDPRIRQRQRALQREARQRSSSLRRVKDADVLITNPTRLAIALKYDAPGMPAPQVLAKGAGQLAALMREMAWRHQVPIVQNRKLAAALFRGASIEQHIPVDCYADVARILIWLRLRRKRSESPRTTGAQA</sequence>
<dbReference type="PANTHER" id="PTHR30531">
    <property type="entry name" value="FLAGELLAR BIOSYNTHETIC PROTEIN FLHB"/>
    <property type="match status" value="1"/>
</dbReference>
<dbReference type="SUPFAM" id="SSF160544">
    <property type="entry name" value="EscU C-terminal domain-like"/>
    <property type="match status" value="1"/>
</dbReference>
<name>A0A934W8D0_9BURK</name>
<comment type="caution">
    <text evidence="3">The sequence shown here is derived from an EMBL/GenBank/DDBJ whole genome shotgun (WGS) entry which is preliminary data.</text>
</comment>
<dbReference type="InterPro" id="IPR029025">
    <property type="entry name" value="T3SS_substrate_exporter_C"/>
</dbReference>
<dbReference type="GO" id="GO:0005886">
    <property type="term" value="C:plasma membrane"/>
    <property type="evidence" value="ECO:0007669"/>
    <property type="project" value="TreeGrafter"/>
</dbReference>
<feature type="transmembrane region" description="Helical" evidence="2">
    <location>
        <begin position="140"/>
        <end position="162"/>
    </location>
</feature>
<accession>A0A934W8D0</accession>
<dbReference type="PRINTS" id="PR00950">
    <property type="entry name" value="TYPE3IMSPROT"/>
</dbReference>
<dbReference type="Proteomes" id="UP000622890">
    <property type="component" value="Unassembled WGS sequence"/>
</dbReference>
<dbReference type="RefSeq" id="WP_200592460.1">
    <property type="nucleotide sequence ID" value="NZ_JAEPBG010000005.1"/>
</dbReference>